<dbReference type="AlphaFoldDB" id="A0A9P4NSJ4"/>
<gene>
    <name evidence="5" type="ORF">EJ08DRAFT_678741</name>
</gene>
<keyword evidence="2" id="KW-0378">Hydrolase</keyword>
<dbReference type="SMART" id="SM00474">
    <property type="entry name" value="35EXOc"/>
    <property type="match status" value="1"/>
</dbReference>
<dbReference type="CDD" id="cd06141">
    <property type="entry name" value="WRN_exo"/>
    <property type="match status" value="1"/>
</dbReference>
<dbReference type="OrthoDB" id="1920326at2759"/>
<dbReference type="PANTHER" id="PTHR13620:SF104">
    <property type="entry name" value="EXONUCLEASE 3'-5' DOMAIN-CONTAINING PROTEIN 2"/>
    <property type="match status" value="1"/>
</dbReference>
<evidence type="ECO:0000313" key="5">
    <source>
        <dbReference type="EMBL" id="KAF2430921.1"/>
    </source>
</evidence>
<dbReference type="InterPro" id="IPR051132">
    <property type="entry name" value="3-5_Exonuclease_domain"/>
</dbReference>
<dbReference type="GO" id="GO:0006139">
    <property type="term" value="P:nucleobase-containing compound metabolic process"/>
    <property type="evidence" value="ECO:0007669"/>
    <property type="project" value="InterPro"/>
</dbReference>
<keyword evidence="1" id="KW-0540">Nuclease</keyword>
<dbReference type="GO" id="GO:0005737">
    <property type="term" value="C:cytoplasm"/>
    <property type="evidence" value="ECO:0007669"/>
    <property type="project" value="TreeGrafter"/>
</dbReference>
<dbReference type="GO" id="GO:0003676">
    <property type="term" value="F:nucleic acid binding"/>
    <property type="evidence" value="ECO:0007669"/>
    <property type="project" value="InterPro"/>
</dbReference>
<dbReference type="Gene3D" id="3.30.420.10">
    <property type="entry name" value="Ribonuclease H-like superfamily/Ribonuclease H"/>
    <property type="match status" value="1"/>
</dbReference>
<evidence type="ECO:0000259" key="4">
    <source>
        <dbReference type="SMART" id="SM00474"/>
    </source>
</evidence>
<comment type="caution">
    <text evidence="5">The sequence shown here is derived from an EMBL/GenBank/DDBJ whole genome shotgun (WGS) entry which is preliminary data.</text>
</comment>
<organism evidence="5 6">
    <name type="scientific">Tothia fuscella</name>
    <dbReference type="NCBI Taxonomy" id="1048955"/>
    <lineage>
        <taxon>Eukaryota</taxon>
        <taxon>Fungi</taxon>
        <taxon>Dikarya</taxon>
        <taxon>Ascomycota</taxon>
        <taxon>Pezizomycotina</taxon>
        <taxon>Dothideomycetes</taxon>
        <taxon>Pleosporomycetidae</taxon>
        <taxon>Venturiales</taxon>
        <taxon>Cylindrosympodiaceae</taxon>
        <taxon>Tothia</taxon>
    </lineage>
</organism>
<reference evidence="5" key="1">
    <citation type="journal article" date="2020" name="Stud. Mycol.">
        <title>101 Dothideomycetes genomes: a test case for predicting lifestyles and emergence of pathogens.</title>
        <authorList>
            <person name="Haridas S."/>
            <person name="Albert R."/>
            <person name="Binder M."/>
            <person name="Bloem J."/>
            <person name="Labutti K."/>
            <person name="Salamov A."/>
            <person name="Andreopoulos B."/>
            <person name="Baker S."/>
            <person name="Barry K."/>
            <person name="Bills G."/>
            <person name="Bluhm B."/>
            <person name="Cannon C."/>
            <person name="Castanera R."/>
            <person name="Culley D."/>
            <person name="Daum C."/>
            <person name="Ezra D."/>
            <person name="Gonzalez J."/>
            <person name="Henrissat B."/>
            <person name="Kuo A."/>
            <person name="Liang C."/>
            <person name="Lipzen A."/>
            <person name="Lutzoni F."/>
            <person name="Magnuson J."/>
            <person name="Mondo S."/>
            <person name="Nolan M."/>
            <person name="Ohm R."/>
            <person name="Pangilinan J."/>
            <person name="Park H.-J."/>
            <person name="Ramirez L."/>
            <person name="Alfaro M."/>
            <person name="Sun H."/>
            <person name="Tritt A."/>
            <person name="Yoshinaga Y."/>
            <person name="Zwiers L.-H."/>
            <person name="Turgeon B."/>
            <person name="Goodwin S."/>
            <person name="Spatafora J."/>
            <person name="Crous P."/>
            <person name="Grigoriev I."/>
        </authorList>
    </citation>
    <scope>NUCLEOTIDE SEQUENCE</scope>
    <source>
        <strain evidence="5">CBS 130266</strain>
    </source>
</reference>
<dbReference type="GO" id="GO:0008408">
    <property type="term" value="F:3'-5' exonuclease activity"/>
    <property type="evidence" value="ECO:0007669"/>
    <property type="project" value="InterPro"/>
</dbReference>
<dbReference type="Proteomes" id="UP000800235">
    <property type="component" value="Unassembled WGS sequence"/>
</dbReference>
<dbReference type="SUPFAM" id="SSF53098">
    <property type="entry name" value="Ribonuclease H-like"/>
    <property type="match status" value="1"/>
</dbReference>
<protein>
    <submittedName>
        <fullName evidence="5">Ribonuclease H-like protein</fullName>
    </submittedName>
</protein>
<dbReference type="Pfam" id="PF01612">
    <property type="entry name" value="DNA_pol_A_exo1"/>
    <property type="match status" value="1"/>
</dbReference>
<keyword evidence="6" id="KW-1185">Reference proteome</keyword>
<proteinExistence type="predicted"/>
<evidence type="ECO:0000256" key="1">
    <source>
        <dbReference type="ARBA" id="ARBA00022722"/>
    </source>
</evidence>
<dbReference type="GO" id="GO:0005634">
    <property type="term" value="C:nucleus"/>
    <property type="evidence" value="ECO:0007669"/>
    <property type="project" value="TreeGrafter"/>
</dbReference>
<accession>A0A9P4NSJ4</accession>
<dbReference type="InterPro" id="IPR036397">
    <property type="entry name" value="RNaseH_sf"/>
</dbReference>
<name>A0A9P4NSJ4_9PEZI</name>
<dbReference type="InterPro" id="IPR002562">
    <property type="entry name" value="3'-5'_exonuclease_dom"/>
</dbReference>
<dbReference type="InterPro" id="IPR012337">
    <property type="entry name" value="RNaseH-like_sf"/>
</dbReference>
<sequence length="487" mass="55426">MWTCFNTHFYYFIMNFSFGAVSLNDNNIPSNRHSSTFTLFNFLPYFPTLFFRSIDPTADGIGLEHPQNANLPQTKNTTNANEQDSTDSTEISVTSTTLTELGIEDNPIALSEPELEYFSFKNHLSQDGRPIELHYCSDLKSAEEAIQFLLGQPMLGFDAEFAPWPKGNSGPAPVALIQIASPDHIVLFHVWKSERDNETNEFLIPNSLRAVMEDDNVLKIGVQISGDGSHCQTHLGTEMKGLFELNDTNNVLLDNNVLPQIPTNEQRHVSLEKLVRHYLHARVFGKDKGEVRKESIQMSDWTGDLSEEQIEYAANDAYISLALLLKMEALRMGLAPIPDRPASKISIPWQLREHGESVVSPSYTYPPELTPEEKKGAQMYNRLALLDPDTQNLYHELCVLRHKMMVERNLTSERKYYVADNEKVLKMAKKKPVSLEEWYAYKIKAAVKEPKKPEDAEKVARIAARDRSEAERFTALIRHFQECLSLD</sequence>
<dbReference type="EMBL" id="MU007035">
    <property type="protein sequence ID" value="KAF2430921.1"/>
    <property type="molecule type" value="Genomic_DNA"/>
</dbReference>
<feature type="compositionally biased region" description="Polar residues" evidence="3">
    <location>
        <begin position="67"/>
        <end position="93"/>
    </location>
</feature>
<feature type="region of interest" description="Disordered" evidence="3">
    <location>
        <begin position="62"/>
        <end position="93"/>
    </location>
</feature>
<feature type="domain" description="3'-5' exonuclease" evidence="4">
    <location>
        <begin position="133"/>
        <end position="332"/>
    </location>
</feature>
<evidence type="ECO:0000256" key="2">
    <source>
        <dbReference type="ARBA" id="ARBA00022801"/>
    </source>
</evidence>
<evidence type="ECO:0000256" key="3">
    <source>
        <dbReference type="SAM" id="MobiDB-lite"/>
    </source>
</evidence>
<dbReference type="PANTHER" id="PTHR13620">
    <property type="entry name" value="3-5 EXONUCLEASE"/>
    <property type="match status" value="1"/>
</dbReference>
<evidence type="ECO:0000313" key="6">
    <source>
        <dbReference type="Proteomes" id="UP000800235"/>
    </source>
</evidence>